<feature type="region of interest" description="Disordered" evidence="1">
    <location>
        <begin position="380"/>
        <end position="460"/>
    </location>
</feature>
<dbReference type="GeneID" id="92516643"/>
<feature type="region of interest" description="Disordered" evidence="1">
    <location>
        <begin position="525"/>
        <end position="566"/>
    </location>
</feature>
<comment type="caution">
    <text evidence="2">The sequence shown here is derived from an EMBL/GenBank/DDBJ whole genome shotgun (WGS) entry which is preliminary data.</text>
</comment>
<accession>A0A836HQG4</accession>
<evidence type="ECO:0000256" key="1">
    <source>
        <dbReference type="SAM" id="MobiDB-lite"/>
    </source>
</evidence>
<sequence length="566" mass="60989">MSAPRLLPSPQSIVPCSPPPIAMLTWMLVVEEQLGRQAVQIAELQARHDITALPARAYFAVPLQGPQRAGRPFCLEPHMQLEPLPNASSDHSEEDCDFAAQRSCRATPPPRLAAPPALSPAHTQSSQQIGALARQHGNGTRCGSKEPHLSSFWLQLADLYERLTAVECTLVQLDGSSSTADASRPQERCVPSSRPTMDDCVSLLDSLLRPREASSAPQWATATAGAALLRAVQRLPQASERDLPLQLHTRQQHTLRVLAKLRDALRSTQASYKAAAGVDAHVSLETLLQLPPETLPLLTCAGDGIRDACQPHRCHPCAATGETAAWCNLLFSISPYTLWTALMDGVDMFPCFSRAAAEALWAAVLWMHACTPLTPHIQSVTPASAHARRRGDSAVKDAPPRHQTYFAPAPSGKGGGSRLRPLQALAQSSPPRNSSVSSLQRQSARNVAEPRQAHFSPEMHQRWAARHQTAAGLTLKSRLQEEEERWAYRVLPVCGGCTAPTVYDDLFPLPTAVSAFVQPPQQFAPSLSRSAEDGGGTAAADAGGRAAAAVRPDFYTGPARRPRSLG</sequence>
<feature type="region of interest" description="Disordered" evidence="1">
    <location>
        <begin position="176"/>
        <end position="195"/>
    </location>
</feature>
<reference evidence="3" key="2">
    <citation type="journal article" date="2021" name="Sci. Data">
        <title>Chromosome-scale genome sequencing, assembly and annotation of six genomes from subfamily Leishmaniinae.</title>
        <authorList>
            <person name="Almutairi H."/>
            <person name="Urbaniak M.D."/>
            <person name="Bates M.D."/>
            <person name="Jariyapan N."/>
            <person name="Kwakye-Nuako G."/>
            <person name="Thomaz Soccol V."/>
            <person name="Al-Salem W.S."/>
            <person name="Dillon R.J."/>
            <person name="Bates P.A."/>
            <person name="Gatherer D."/>
        </authorList>
    </citation>
    <scope>NUCLEOTIDE SEQUENCE [LARGE SCALE GENOMIC DNA]</scope>
</reference>
<evidence type="ECO:0000313" key="2">
    <source>
        <dbReference type="EMBL" id="KAG5481045.1"/>
    </source>
</evidence>
<feature type="compositionally biased region" description="Low complexity" evidence="1">
    <location>
        <begin position="538"/>
        <end position="549"/>
    </location>
</feature>
<gene>
    <name evidence="2" type="ORF">LSCM1_06721</name>
</gene>
<protein>
    <submittedName>
        <fullName evidence="2">Uncharacterized protein</fullName>
    </submittedName>
</protein>
<dbReference type="RefSeq" id="XP_067179478.1">
    <property type="nucleotide sequence ID" value="XM_067324131.1"/>
</dbReference>
<dbReference type="EMBL" id="JAFEUZ010000018">
    <property type="protein sequence ID" value="KAG5481045.1"/>
    <property type="molecule type" value="Genomic_DNA"/>
</dbReference>
<feature type="compositionally biased region" description="Low complexity" evidence="1">
    <location>
        <begin position="428"/>
        <end position="438"/>
    </location>
</feature>
<dbReference type="Proteomes" id="UP000673552">
    <property type="component" value="Unassembled WGS sequence"/>
</dbReference>
<feature type="compositionally biased region" description="Basic and acidic residues" evidence="1">
    <location>
        <begin position="390"/>
        <end position="400"/>
    </location>
</feature>
<proteinExistence type="predicted"/>
<feature type="region of interest" description="Disordered" evidence="1">
    <location>
        <begin position="108"/>
        <end position="128"/>
    </location>
</feature>
<dbReference type="KEGG" id="lmat:92516643"/>
<evidence type="ECO:0000313" key="3">
    <source>
        <dbReference type="Proteomes" id="UP000673552"/>
    </source>
</evidence>
<name>A0A836HQG4_9TRYP</name>
<dbReference type="AlphaFoldDB" id="A0A836HQG4"/>
<keyword evidence="3" id="KW-1185">Reference proteome</keyword>
<dbReference type="OrthoDB" id="264615at2759"/>
<organism evidence="2 3">
    <name type="scientific">Leishmania martiniquensis</name>
    <dbReference type="NCBI Taxonomy" id="1580590"/>
    <lineage>
        <taxon>Eukaryota</taxon>
        <taxon>Discoba</taxon>
        <taxon>Euglenozoa</taxon>
        <taxon>Kinetoplastea</taxon>
        <taxon>Metakinetoplastina</taxon>
        <taxon>Trypanosomatida</taxon>
        <taxon>Trypanosomatidae</taxon>
        <taxon>Leishmaniinae</taxon>
        <taxon>Leishmania</taxon>
    </lineage>
</organism>
<reference evidence="3" key="1">
    <citation type="journal article" date="2021" name="Microbiol. Resour. Announc.">
        <title>LGAAP: Leishmaniinae Genome Assembly and Annotation Pipeline.</title>
        <authorList>
            <person name="Almutairi H."/>
            <person name="Urbaniak M.D."/>
            <person name="Bates M.D."/>
            <person name="Jariyapan N."/>
            <person name="Kwakye-Nuako G."/>
            <person name="Thomaz-Soccol V."/>
            <person name="Al-Salem W.S."/>
            <person name="Dillon R.J."/>
            <person name="Bates P.A."/>
            <person name="Gatherer D."/>
        </authorList>
    </citation>
    <scope>NUCLEOTIDE SEQUENCE [LARGE SCALE GENOMIC DNA]</scope>
</reference>